<dbReference type="InterPro" id="IPR006036">
    <property type="entry name" value="K_uptake_TrkA"/>
</dbReference>
<feature type="non-terminal residue" evidence="4">
    <location>
        <position position="96"/>
    </location>
</feature>
<protein>
    <submittedName>
        <fullName evidence="4">TrkA-like protein</fullName>
    </submittedName>
</protein>
<evidence type="ECO:0000313" key="4">
    <source>
        <dbReference type="EMBL" id="CAA9581191.1"/>
    </source>
</evidence>
<keyword evidence="1" id="KW-0813">Transport</keyword>
<feature type="domain" description="RCK N-terminal" evidence="3">
    <location>
        <begin position="1"/>
        <end position="96"/>
    </location>
</feature>
<dbReference type="Gene3D" id="3.40.50.720">
    <property type="entry name" value="NAD(P)-binding Rossmann-like Domain"/>
    <property type="match status" value="1"/>
</dbReference>
<name>A0A6J4VNH4_9BACT</name>
<evidence type="ECO:0000256" key="1">
    <source>
        <dbReference type="ARBA" id="ARBA00022538"/>
    </source>
</evidence>
<accession>A0A6J4VNH4</accession>
<dbReference type="PRINTS" id="PR00335">
    <property type="entry name" value="KUPTAKETRKA"/>
</dbReference>
<dbReference type="EMBL" id="CADCWM010000805">
    <property type="protein sequence ID" value="CAA9581191.1"/>
    <property type="molecule type" value="Genomic_DNA"/>
</dbReference>
<organism evidence="4">
    <name type="scientific">uncultured Thermomicrobiales bacterium</name>
    <dbReference type="NCBI Taxonomy" id="1645740"/>
    <lineage>
        <taxon>Bacteria</taxon>
        <taxon>Pseudomonadati</taxon>
        <taxon>Thermomicrobiota</taxon>
        <taxon>Thermomicrobia</taxon>
        <taxon>Thermomicrobiales</taxon>
        <taxon>environmental samples</taxon>
    </lineage>
</organism>
<dbReference type="GO" id="GO:0005886">
    <property type="term" value="C:plasma membrane"/>
    <property type="evidence" value="ECO:0007669"/>
    <property type="project" value="InterPro"/>
</dbReference>
<sequence length="96" mass="10074">MKVVIVGCGRVGSRLATQLDREGHTVNVVDTDQGSFSRLPEDFGGATVLGTGIDEDVLRSAGIEDADAFVAVTEGDNRNIMAAQVAREVFGVPKVV</sequence>
<dbReference type="AlphaFoldDB" id="A0A6J4VNH4"/>
<dbReference type="PROSITE" id="PS51201">
    <property type="entry name" value="RCK_N"/>
    <property type="match status" value="1"/>
</dbReference>
<dbReference type="InterPro" id="IPR036291">
    <property type="entry name" value="NAD(P)-bd_dom_sf"/>
</dbReference>
<dbReference type="PANTHER" id="PTHR43833:SF8">
    <property type="entry name" value="TRK SYSTEM POTASSIUM UPTAKE PROTEIN TRKA"/>
    <property type="match status" value="1"/>
</dbReference>
<reference evidence="4" key="1">
    <citation type="submission" date="2020-02" db="EMBL/GenBank/DDBJ databases">
        <authorList>
            <person name="Meier V. D."/>
        </authorList>
    </citation>
    <scope>NUCLEOTIDE SEQUENCE</scope>
    <source>
        <strain evidence="4">AVDCRST_MAG88</strain>
    </source>
</reference>
<dbReference type="InterPro" id="IPR050721">
    <property type="entry name" value="Trk_Ktr_HKT_K-transport"/>
</dbReference>
<keyword evidence="1" id="KW-0633">Potassium transport</keyword>
<dbReference type="SUPFAM" id="SSF51735">
    <property type="entry name" value="NAD(P)-binding Rossmann-fold domains"/>
    <property type="match status" value="1"/>
</dbReference>
<dbReference type="PANTHER" id="PTHR43833">
    <property type="entry name" value="POTASSIUM CHANNEL PROTEIN 2-RELATED-RELATED"/>
    <property type="match status" value="1"/>
</dbReference>
<proteinExistence type="predicted"/>
<keyword evidence="1" id="KW-0406">Ion transport</keyword>
<gene>
    <name evidence="4" type="ORF">AVDCRST_MAG88-3352</name>
</gene>
<dbReference type="GO" id="GO:0015079">
    <property type="term" value="F:potassium ion transmembrane transporter activity"/>
    <property type="evidence" value="ECO:0007669"/>
    <property type="project" value="InterPro"/>
</dbReference>
<dbReference type="InterPro" id="IPR003148">
    <property type="entry name" value="RCK_N"/>
</dbReference>
<keyword evidence="2" id="KW-0630">Potassium</keyword>
<dbReference type="Pfam" id="PF02254">
    <property type="entry name" value="TrkA_N"/>
    <property type="match status" value="1"/>
</dbReference>
<evidence type="ECO:0000256" key="2">
    <source>
        <dbReference type="ARBA" id="ARBA00022958"/>
    </source>
</evidence>
<evidence type="ECO:0000259" key="3">
    <source>
        <dbReference type="PROSITE" id="PS51201"/>
    </source>
</evidence>